<name>A0ABU6RX60_9FABA</name>
<dbReference type="Pfam" id="PF20167">
    <property type="entry name" value="Transposase_32"/>
    <property type="match status" value="1"/>
</dbReference>
<comment type="caution">
    <text evidence="4">The sequence shown here is derived from an EMBL/GenBank/DDBJ whole genome shotgun (WGS) entry which is preliminary data.</text>
</comment>
<evidence type="ECO:0000313" key="4">
    <source>
        <dbReference type="EMBL" id="MED6128213.1"/>
    </source>
</evidence>
<dbReference type="Proteomes" id="UP001341840">
    <property type="component" value="Unassembled WGS sequence"/>
</dbReference>
<keyword evidence="5" id="KW-1185">Reference proteome</keyword>
<feature type="compositionally biased region" description="Low complexity" evidence="2">
    <location>
        <begin position="204"/>
        <end position="213"/>
    </location>
</feature>
<protein>
    <recommendedName>
        <fullName evidence="3">Putative plant transposon protein domain-containing protein</fullName>
    </recommendedName>
</protein>
<evidence type="ECO:0000259" key="3">
    <source>
        <dbReference type="Pfam" id="PF20167"/>
    </source>
</evidence>
<dbReference type="EMBL" id="JASCZI010032386">
    <property type="protein sequence ID" value="MED6128213.1"/>
    <property type="molecule type" value="Genomic_DNA"/>
</dbReference>
<gene>
    <name evidence="4" type="ORF">PIB30_095406</name>
</gene>
<proteinExistence type="predicted"/>
<evidence type="ECO:0000313" key="5">
    <source>
        <dbReference type="Proteomes" id="UP001341840"/>
    </source>
</evidence>
<evidence type="ECO:0000256" key="2">
    <source>
        <dbReference type="SAM" id="MobiDB-lite"/>
    </source>
</evidence>
<reference evidence="4 5" key="1">
    <citation type="journal article" date="2023" name="Plants (Basel)">
        <title>Bridging the Gap: Combining Genomics and Transcriptomics Approaches to Understand Stylosanthes scabra, an Orphan Legume from the Brazilian Caatinga.</title>
        <authorList>
            <person name="Ferreira-Neto J.R.C."/>
            <person name="da Silva M.D."/>
            <person name="Binneck E."/>
            <person name="de Melo N.F."/>
            <person name="da Silva R.H."/>
            <person name="de Melo A.L.T.M."/>
            <person name="Pandolfi V."/>
            <person name="Bustamante F.O."/>
            <person name="Brasileiro-Vidal A.C."/>
            <person name="Benko-Iseppon A.M."/>
        </authorList>
    </citation>
    <scope>NUCLEOTIDE SEQUENCE [LARGE SCALE GENOMIC DNA]</scope>
    <source>
        <tissue evidence="4">Leaves</tissue>
    </source>
</reference>
<feature type="domain" description="Putative plant transposon protein" evidence="3">
    <location>
        <begin position="8"/>
        <end position="148"/>
    </location>
</feature>
<evidence type="ECO:0000256" key="1">
    <source>
        <dbReference type="SAM" id="Coils"/>
    </source>
</evidence>
<organism evidence="4 5">
    <name type="scientific">Stylosanthes scabra</name>
    <dbReference type="NCBI Taxonomy" id="79078"/>
    <lineage>
        <taxon>Eukaryota</taxon>
        <taxon>Viridiplantae</taxon>
        <taxon>Streptophyta</taxon>
        <taxon>Embryophyta</taxon>
        <taxon>Tracheophyta</taxon>
        <taxon>Spermatophyta</taxon>
        <taxon>Magnoliopsida</taxon>
        <taxon>eudicotyledons</taxon>
        <taxon>Gunneridae</taxon>
        <taxon>Pentapetalae</taxon>
        <taxon>rosids</taxon>
        <taxon>fabids</taxon>
        <taxon>Fabales</taxon>
        <taxon>Fabaceae</taxon>
        <taxon>Papilionoideae</taxon>
        <taxon>50 kb inversion clade</taxon>
        <taxon>dalbergioids sensu lato</taxon>
        <taxon>Dalbergieae</taxon>
        <taxon>Pterocarpus clade</taxon>
        <taxon>Stylosanthes</taxon>
    </lineage>
</organism>
<keyword evidence="1" id="KW-0175">Coiled coil</keyword>
<accession>A0ABU6RX60</accession>
<feature type="compositionally biased region" description="Basic and acidic residues" evidence="2">
    <location>
        <begin position="163"/>
        <end position="173"/>
    </location>
</feature>
<dbReference type="InterPro" id="IPR046796">
    <property type="entry name" value="Transposase_32_dom"/>
</dbReference>
<feature type="compositionally biased region" description="Polar residues" evidence="2">
    <location>
        <begin position="347"/>
        <end position="356"/>
    </location>
</feature>
<feature type="compositionally biased region" description="Pro residues" evidence="2">
    <location>
        <begin position="364"/>
        <end position="379"/>
    </location>
</feature>
<feature type="region of interest" description="Disordered" evidence="2">
    <location>
        <begin position="163"/>
        <end position="227"/>
    </location>
</feature>
<feature type="coiled-coil region" evidence="1">
    <location>
        <begin position="269"/>
        <end position="296"/>
    </location>
</feature>
<sequence length="379" mass="42401">MTGVSNLLVQEFYANAAVSDEEVANAGQLPYKSFVRGVVVDFSPENIRRVMRFKAETQGAETNYKTRQATDQRLDEEFIIHSLVPTGNKSEITVARVILIHAIIRGEDVRAEDIIADNMAVIAQGLQGKGNLIFPSTIYKLCKDAGVPLKEFRRTSKIPEEKLITAKRMESTRIPRSVPAQQQDDDDEDELMPQARGATKKKSGSSSTSTSSSHDSNRTKIFNQTLKVNTTKTSKELKSTSEACNFCSNASMRTCRNHKPNTWKRAEAEKNLQQVVEKQARDISEMRKQLNLWTRNASAREAYSCWAHQQANPNLSEIPVNHIPDLIQTNAERGRPMFFGALKSHHGASSSSQPDQQEPMPLRTTPPLPGYQQPRPPPN</sequence>
<feature type="region of interest" description="Disordered" evidence="2">
    <location>
        <begin position="342"/>
        <end position="379"/>
    </location>
</feature>